<evidence type="ECO:0000313" key="1">
    <source>
        <dbReference type="EMBL" id="OGD67485.1"/>
    </source>
</evidence>
<dbReference type="EMBL" id="MFAE01000005">
    <property type="protein sequence ID" value="OGD67485.1"/>
    <property type="molecule type" value="Genomic_DNA"/>
</dbReference>
<sequence>MYYSGGGISLGDFQSFTSGEENMIITQEFLEKNGACPALLNAFWKELDGQAPVKRTLRWLRRTYMGCWEAWFLTVTLPVTQAFVEEGANPRAYEDRALKLTHGKKPEIHIFLIDQIREREEQEEKERKNRLIRRS</sequence>
<name>A0A1F5EJC3_9BACT</name>
<dbReference type="AlphaFoldDB" id="A0A1F5EJC3"/>
<dbReference type="Proteomes" id="UP000179003">
    <property type="component" value="Unassembled WGS sequence"/>
</dbReference>
<reference evidence="1 2" key="1">
    <citation type="journal article" date="2016" name="Nat. Commun.">
        <title>Thousands of microbial genomes shed light on interconnected biogeochemical processes in an aquifer system.</title>
        <authorList>
            <person name="Anantharaman K."/>
            <person name="Brown C.T."/>
            <person name="Hug L.A."/>
            <person name="Sharon I."/>
            <person name="Castelle C.J."/>
            <person name="Probst A.J."/>
            <person name="Thomas B.C."/>
            <person name="Singh A."/>
            <person name="Wilkins M.J."/>
            <person name="Karaoz U."/>
            <person name="Brodie E.L."/>
            <person name="Williams K.H."/>
            <person name="Hubbard S.S."/>
            <person name="Banfield J.F."/>
        </authorList>
    </citation>
    <scope>NUCLEOTIDE SEQUENCE [LARGE SCALE GENOMIC DNA]</scope>
</reference>
<organism evidence="1 2">
    <name type="scientific">Candidatus Campbellbacteria bacterium RIFOXYC2_FULL_35_25</name>
    <dbReference type="NCBI Taxonomy" id="1797582"/>
    <lineage>
        <taxon>Bacteria</taxon>
        <taxon>Candidatus Campbelliibacteriota</taxon>
    </lineage>
</organism>
<proteinExistence type="predicted"/>
<comment type="caution">
    <text evidence="1">The sequence shown here is derived from an EMBL/GenBank/DDBJ whole genome shotgun (WGS) entry which is preliminary data.</text>
</comment>
<evidence type="ECO:0000313" key="2">
    <source>
        <dbReference type="Proteomes" id="UP000179003"/>
    </source>
</evidence>
<accession>A0A1F5EJC3</accession>
<gene>
    <name evidence="1" type="ORF">A2442_03205</name>
</gene>
<protein>
    <submittedName>
        <fullName evidence="1">Uncharacterized protein</fullName>
    </submittedName>
</protein>